<dbReference type="EMBL" id="CP151632">
    <property type="protein sequence ID" value="WZO35575.1"/>
    <property type="molecule type" value="Genomic_DNA"/>
</dbReference>
<dbReference type="GO" id="GO:0016758">
    <property type="term" value="F:hexosyltransferase activity"/>
    <property type="evidence" value="ECO:0007669"/>
    <property type="project" value="InterPro"/>
</dbReference>
<dbReference type="SUPFAM" id="SSF53756">
    <property type="entry name" value="UDP-Glycosyltransferase/glycogen phosphorylase"/>
    <property type="match status" value="1"/>
</dbReference>
<evidence type="ECO:0000313" key="2">
    <source>
        <dbReference type="EMBL" id="WZO35575.1"/>
    </source>
</evidence>
<dbReference type="Pfam" id="PF04101">
    <property type="entry name" value="Glyco_tran_28_C"/>
    <property type="match status" value="1"/>
</dbReference>
<accession>A0AAU6SFI8</accession>
<protein>
    <recommendedName>
        <fullName evidence="1">Glycosyl transferase family 28 C-terminal domain-containing protein</fullName>
    </recommendedName>
</protein>
<organism evidence="2">
    <name type="scientific">Microbacterium sp. LWS13-1.2</name>
    <dbReference type="NCBI Taxonomy" id="3135264"/>
    <lineage>
        <taxon>Bacteria</taxon>
        <taxon>Bacillati</taxon>
        <taxon>Actinomycetota</taxon>
        <taxon>Actinomycetes</taxon>
        <taxon>Micrococcales</taxon>
        <taxon>Microbacteriaceae</taxon>
        <taxon>Microbacterium</taxon>
    </lineage>
</organism>
<dbReference type="RefSeq" id="WP_349426395.1">
    <property type="nucleotide sequence ID" value="NZ_CP151632.1"/>
</dbReference>
<gene>
    <name evidence="2" type="ORF">MRBLWS13_003279</name>
</gene>
<proteinExistence type="predicted"/>
<dbReference type="Gene3D" id="3.40.50.2000">
    <property type="entry name" value="Glycogen Phosphorylase B"/>
    <property type="match status" value="2"/>
</dbReference>
<dbReference type="InterPro" id="IPR007235">
    <property type="entry name" value="Glyco_trans_28_C"/>
</dbReference>
<sequence>MTTLLVAISGGHLTQLTMLAPRVADGDDVVWLTDDTAQSRSLLEGQTVYHVPTRPPRDYAGVMRDTGIALQAMRDHRVDRVISTGAQIALSALVPASARRVPFTYIESATRVTGISATGKVMERVPWVDRYVQYPHAVNARWRYALSVFDGFRVEPVDDPAPIRRAVVTVGGNGDFGYRRLVDAARAALGDLDGDVETLWQVGATDVSDLPITAVSSLPSSELGAALRQADVIIGHAGTGTALAALSAGKVPVLAPRSVEHGEHVDAHQRDLARFLGDRGLAIVCEPSSLRASTLDTARRWRAVSSQDLAPVPL</sequence>
<evidence type="ECO:0000259" key="1">
    <source>
        <dbReference type="Pfam" id="PF04101"/>
    </source>
</evidence>
<dbReference type="PANTHER" id="PTHR21015:SF22">
    <property type="entry name" value="GLYCOSYLTRANSFERASE"/>
    <property type="match status" value="1"/>
</dbReference>
<dbReference type="AlphaFoldDB" id="A0AAU6SFI8"/>
<dbReference type="PANTHER" id="PTHR21015">
    <property type="entry name" value="UDP-N-ACETYLGLUCOSAMINE--N-ACETYLMURAMYL-(PENTAPEPTIDE) PYROPHOSPHORYL-UNDECAPRENOL N-ACETYLGLUCOSAMINE TRANSFERASE 1"/>
    <property type="match status" value="1"/>
</dbReference>
<feature type="domain" description="Glycosyl transferase family 28 C-terminal" evidence="1">
    <location>
        <begin position="167"/>
        <end position="296"/>
    </location>
</feature>
<name>A0AAU6SFI8_9MICO</name>
<reference evidence="2" key="1">
    <citation type="submission" date="2024-04" db="EMBL/GenBank/DDBJ databases">
        <authorList>
            <person name="Roder T."/>
            <person name="Oberhansli S."/>
            <person name="Kreuzer M."/>
        </authorList>
    </citation>
    <scope>NUCLEOTIDE SEQUENCE</scope>
    <source>
        <strain evidence="2">LWS13-1.2</strain>
    </source>
</reference>